<evidence type="ECO:0000313" key="9">
    <source>
        <dbReference type="EMBL" id="TCP08901.1"/>
    </source>
</evidence>
<organism evidence="9 10">
    <name type="scientific">Caldimonas thermodepolymerans</name>
    <dbReference type="NCBI Taxonomy" id="215580"/>
    <lineage>
        <taxon>Bacteria</taxon>
        <taxon>Pseudomonadati</taxon>
        <taxon>Pseudomonadota</taxon>
        <taxon>Betaproteobacteria</taxon>
        <taxon>Burkholderiales</taxon>
        <taxon>Sphaerotilaceae</taxon>
        <taxon>Caldimonas</taxon>
    </lineage>
</organism>
<evidence type="ECO:0000259" key="8">
    <source>
        <dbReference type="PROSITE" id="PS50885"/>
    </source>
</evidence>
<dbReference type="CDD" id="cd11386">
    <property type="entry name" value="MCP_signal"/>
    <property type="match status" value="1"/>
</dbReference>
<dbReference type="AlphaFoldDB" id="A0AA46HWV6"/>
<dbReference type="Pfam" id="PF00672">
    <property type="entry name" value="HAMP"/>
    <property type="match status" value="1"/>
</dbReference>
<dbReference type="FunFam" id="1.10.287.950:FF:000001">
    <property type="entry name" value="Methyl-accepting chemotaxis sensory transducer"/>
    <property type="match status" value="1"/>
</dbReference>
<dbReference type="Proteomes" id="UP000294772">
    <property type="component" value="Unassembled WGS sequence"/>
</dbReference>
<dbReference type="InterPro" id="IPR024478">
    <property type="entry name" value="HlyB_4HB_MCP"/>
</dbReference>
<evidence type="ECO:0000256" key="6">
    <source>
        <dbReference type="SAM" id="Phobius"/>
    </source>
</evidence>
<gene>
    <name evidence="9" type="ORF">EV676_102411</name>
</gene>
<keyword evidence="4" id="KW-0807">Transducer</keyword>
<dbReference type="PROSITE" id="PS50111">
    <property type="entry name" value="CHEMOTAXIS_TRANSDUC_2"/>
    <property type="match status" value="1"/>
</dbReference>
<dbReference type="InterPro" id="IPR004089">
    <property type="entry name" value="MCPsignal_dom"/>
</dbReference>
<evidence type="ECO:0000256" key="2">
    <source>
        <dbReference type="ARBA" id="ARBA00022481"/>
    </source>
</evidence>
<comment type="similarity">
    <text evidence="3">Belongs to the methyl-accepting chemotaxis (MCP) protein family.</text>
</comment>
<dbReference type="Gene3D" id="1.10.287.950">
    <property type="entry name" value="Methyl-accepting chemotaxis protein"/>
    <property type="match status" value="1"/>
</dbReference>
<dbReference type="SMART" id="SM00283">
    <property type="entry name" value="MA"/>
    <property type="match status" value="1"/>
</dbReference>
<keyword evidence="2" id="KW-0488">Methylation</keyword>
<reference evidence="9 10" key="1">
    <citation type="submission" date="2019-03" db="EMBL/GenBank/DDBJ databases">
        <title>Genomic Encyclopedia of Type Strains, Phase IV (KMG-IV): sequencing the most valuable type-strain genomes for metagenomic binning, comparative biology and taxonomic classification.</title>
        <authorList>
            <person name="Goeker M."/>
        </authorList>
    </citation>
    <scope>NUCLEOTIDE SEQUENCE [LARGE SCALE GENOMIC DNA]</scope>
    <source>
        <strain evidence="9 10">DSM 15264</strain>
    </source>
</reference>
<dbReference type="PRINTS" id="PR00260">
    <property type="entry name" value="CHEMTRNSDUCR"/>
</dbReference>
<dbReference type="GO" id="GO:0006935">
    <property type="term" value="P:chemotaxis"/>
    <property type="evidence" value="ECO:0007669"/>
    <property type="project" value="InterPro"/>
</dbReference>
<dbReference type="PROSITE" id="PS50885">
    <property type="entry name" value="HAMP"/>
    <property type="match status" value="1"/>
</dbReference>
<feature type="coiled-coil region" evidence="5">
    <location>
        <begin position="155"/>
        <end position="185"/>
    </location>
</feature>
<evidence type="ECO:0000256" key="5">
    <source>
        <dbReference type="SAM" id="Coils"/>
    </source>
</evidence>
<dbReference type="Pfam" id="PF00015">
    <property type="entry name" value="MCPsignal"/>
    <property type="match status" value="1"/>
</dbReference>
<evidence type="ECO:0000259" key="7">
    <source>
        <dbReference type="PROSITE" id="PS50111"/>
    </source>
</evidence>
<dbReference type="InterPro" id="IPR003660">
    <property type="entry name" value="HAMP_dom"/>
</dbReference>
<dbReference type="GO" id="GO:0004888">
    <property type="term" value="F:transmembrane signaling receptor activity"/>
    <property type="evidence" value="ECO:0007669"/>
    <property type="project" value="InterPro"/>
</dbReference>
<dbReference type="PANTHER" id="PTHR43531">
    <property type="entry name" value="PROTEIN ICFG"/>
    <property type="match status" value="1"/>
</dbReference>
<dbReference type="CDD" id="cd06225">
    <property type="entry name" value="HAMP"/>
    <property type="match status" value="1"/>
</dbReference>
<dbReference type="Pfam" id="PF12729">
    <property type="entry name" value="4HB_MCP_1"/>
    <property type="match status" value="1"/>
</dbReference>
<comment type="subcellular location">
    <subcellularLocation>
        <location evidence="1">Membrane</location>
    </subcellularLocation>
</comment>
<name>A0AA46HWV6_9BURK</name>
<dbReference type="EMBL" id="SLXF01000002">
    <property type="protein sequence ID" value="TCP08901.1"/>
    <property type="molecule type" value="Genomic_DNA"/>
</dbReference>
<keyword evidence="5" id="KW-0175">Coiled coil</keyword>
<dbReference type="RefSeq" id="WP_132763878.1">
    <property type="nucleotide sequence ID" value="NZ_CP110416.1"/>
</dbReference>
<feature type="transmembrane region" description="Helical" evidence="6">
    <location>
        <begin position="193"/>
        <end position="214"/>
    </location>
</feature>
<evidence type="ECO:0000256" key="4">
    <source>
        <dbReference type="PROSITE-ProRule" id="PRU00284"/>
    </source>
</evidence>
<keyword evidence="6" id="KW-0812">Transmembrane</keyword>
<proteinExistence type="inferred from homology"/>
<feature type="domain" description="HAMP" evidence="8">
    <location>
        <begin position="218"/>
        <end position="270"/>
    </location>
</feature>
<sequence length="531" mass="56465">MAFLFQLMRSFTIRTRMIGAIVVVLFLLSLVGGAGLFGLFRLQALGSEYIAQTAATTGALSSLRDGMGMMRRYEKDMIIHYETPEKVTQIRQLWQQTFTSVRQQLNAILASDSSDVAIVQELSRHLDDYARSFEPTANQLVNGGYDSATVAQRVMGKAIAAYDAAEKQLAALEQAQAERNRSAEAANQDAMQLTIALFVVAVACAVVVVVPLTLMNMHSICKPIASAQALARSIADGDLTHHVEVSGKDEAADLLRALKEMQDSLRAIVTRVQSSTESITTASAEIATGNQDLSSRTEQAASSLQQTAASMEQLTGTVNQSADAARQANQLAVSASEVAAKGGEVVSQVVSTMDEINTASKKIADIIGVIDGIAFQTNILALNAAVEAARAGEQGRGFAVVAGEVRNLAQRSAQAAKEIKSLISASVDKVESGARLVQTAGTTMQEIVGSVQRVTDIIGEITAATAEQRDGIGQINQAVTHLDQMTQQNAALVEQSTAAAESLKEQAFKLADVVRAFRLDLRQDTGALLAH</sequence>
<dbReference type="GO" id="GO:0005886">
    <property type="term" value="C:plasma membrane"/>
    <property type="evidence" value="ECO:0007669"/>
    <property type="project" value="TreeGrafter"/>
</dbReference>
<keyword evidence="6" id="KW-1133">Transmembrane helix</keyword>
<protein>
    <submittedName>
        <fullName evidence="9">Methyl-accepting chemotaxis protein</fullName>
    </submittedName>
</protein>
<feature type="domain" description="Methyl-accepting transducer" evidence="7">
    <location>
        <begin position="275"/>
        <end position="504"/>
    </location>
</feature>
<comment type="caution">
    <text evidence="9">The sequence shown here is derived from an EMBL/GenBank/DDBJ whole genome shotgun (WGS) entry which is preliminary data.</text>
</comment>
<accession>A0AA46HWV6</accession>
<dbReference type="GO" id="GO:0007165">
    <property type="term" value="P:signal transduction"/>
    <property type="evidence" value="ECO:0007669"/>
    <property type="project" value="UniProtKB-KW"/>
</dbReference>
<dbReference type="InterPro" id="IPR051310">
    <property type="entry name" value="MCP_chemotaxis"/>
</dbReference>
<evidence type="ECO:0000313" key="10">
    <source>
        <dbReference type="Proteomes" id="UP000294772"/>
    </source>
</evidence>
<evidence type="ECO:0000256" key="1">
    <source>
        <dbReference type="ARBA" id="ARBA00004370"/>
    </source>
</evidence>
<dbReference type="InterPro" id="IPR004090">
    <property type="entry name" value="Chemotax_Me-accpt_rcpt"/>
</dbReference>
<dbReference type="SMART" id="SM00304">
    <property type="entry name" value="HAMP"/>
    <property type="match status" value="1"/>
</dbReference>
<keyword evidence="6" id="KW-0472">Membrane</keyword>
<dbReference type="PANTHER" id="PTHR43531:SF14">
    <property type="entry name" value="METHYL-ACCEPTING CHEMOTAXIS PROTEIN I-RELATED"/>
    <property type="match status" value="1"/>
</dbReference>
<evidence type="ECO:0000256" key="3">
    <source>
        <dbReference type="ARBA" id="ARBA00029447"/>
    </source>
</evidence>
<dbReference type="SUPFAM" id="SSF58104">
    <property type="entry name" value="Methyl-accepting chemotaxis protein (MCP) signaling domain"/>
    <property type="match status" value="1"/>
</dbReference>